<evidence type="ECO:0000313" key="2">
    <source>
        <dbReference type="EMBL" id="MED6210695.1"/>
    </source>
</evidence>
<keyword evidence="3" id="KW-1185">Reference proteome</keyword>
<feature type="compositionally biased region" description="Low complexity" evidence="1">
    <location>
        <begin position="60"/>
        <end position="70"/>
    </location>
</feature>
<sequence length="144" mass="16133">MLRRLALQREKKETKGKTKSGSSASSPTHFPQTRTLTPIPEPARGFNHIVRPRQSPPRGVVAVASMSSPSPRHRRPRPFLLTPVAAPSSPPHLRHPSRLRLRHKQSLPRHSPPHLCSKLLRDPIEQFLEKVKCIGIGKLGCCFC</sequence>
<gene>
    <name evidence="2" type="ORF">PIB30_066557</name>
</gene>
<proteinExistence type="predicted"/>
<evidence type="ECO:0000256" key="1">
    <source>
        <dbReference type="SAM" id="MobiDB-lite"/>
    </source>
</evidence>
<feature type="compositionally biased region" description="Basic and acidic residues" evidence="1">
    <location>
        <begin position="7"/>
        <end position="16"/>
    </location>
</feature>
<feature type="compositionally biased region" description="Polar residues" evidence="1">
    <location>
        <begin position="27"/>
        <end position="36"/>
    </location>
</feature>
<protein>
    <submittedName>
        <fullName evidence="2">Uncharacterized protein</fullName>
    </submittedName>
</protein>
<dbReference type="EMBL" id="JASCZI010242336">
    <property type="protein sequence ID" value="MED6210695.1"/>
    <property type="molecule type" value="Genomic_DNA"/>
</dbReference>
<comment type="caution">
    <text evidence="2">The sequence shown here is derived from an EMBL/GenBank/DDBJ whole genome shotgun (WGS) entry which is preliminary data.</text>
</comment>
<evidence type="ECO:0000313" key="3">
    <source>
        <dbReference type="Proteomes" id="UP001341840"/>
    </source>
</evidence>
<feature type="region of interest" description="Disordered" evidence="1">
    <location>
        <begin position="1"/>
        <end position="97"/>
    </location>
</feature>
<accession>A0ABU6YMW0</accession>
<name>A0ABU6YMW0_9FABA</name>
<dbReference type="Proteomes" id="UP001341840">
    <property type="component" value="Unassembled WGS sequence"/>
</dbReference>
<organism evidence="2 3">
    <name type="scientific">Stylosanthes scabra</name>
    <dbReference type="NCBI Taxonomy" id="79078"/>
    <lineage>
        <taxon>Eukaryota</taxon>
        <taxon>Viridiplantae</taxon>
        <taxon>Streptophyta</taxon>
        <taxon>Embryophyta</taxon>
        <taxon>Tracheophyta</taxon>
        <taxon>Spermatophyta</taxon>
        <taxon>Magnoliopsida</taxon>
        <taxon>eudicotyledons</taxon>
        <taxon>Gunneridae</taxon>
        <taxon>Pentapetalae</taxon>
        <taxon>rosids</taxon>
        <taxon>fabids</taxon>
        <taxon>Fabales</taxon>
        <taxon>Fabaceae</taxon>
        <taxon>Papilionoideae</taxon>
        <taxon>50 kb inversion clade</taxon>
        <taxon>dalbergioids sensu lato</taxon>
        <taxon>Dalbergieae</taxon>
        <taxon>Pterocarpus clade</taxon>
        <taxon>Stylosanthes</taxon>
    </lineage>
</organism>
<reference evidence="2 3" key="1">
    <citation type="journal article" date="2023" name="Plants (Basel)">
        <title>Bridging the Gap: Combining Genomics and Transcriptomics Approaches to Understand Stylosanthes scabra, an Orphan Legume from the Brazilian Caatinga.</title>
        <authorList>
            <person name="Ferreira-Neto J.R.C."/>
            <person name="da Silva M.D."/>
            <person name="Binneck E."/>
            <person name="de Melo N.F."/>
            <person name="da Silva R.H."/>
            <person name="de Melo A.L.T.M."/>
            <person name="Pandolfi V."/>
            <person name="Bustamante F.O."/>
            <person name="Brasileiro-Vidal A.C."/>
            <person name="Benko-Iseppon A.M."/>
        </authorList>
    </citation>
    <scope>NUCLEOTIDE SEQUENCE [LARGE SCALE GENOMIC DNA]</scope>
    <source>
        <tissue evidence="2">Leaves</tissue>
    </source>
</reference>